<evidence type="ECO:0008006" key="10">
    <source>
        <dbReference type="Google" id="ProtNLM"/>
    </source>
</evidence>
<evidence type="ECO:0000256" key="2">
    <source>
        <dbReference type="ARBA" id="ARBA00023015"/>
    </source>
</evidence>
<dbReference type="Gene3D" id="1.10.1740.10">
    <property type="match status" value="1"/>
</dbReference>
<keyword evidence="4" id="KW-0238">DNA-binding</keyword>
<evidence type="ECO:0000256" key="3">
    <source>
        <dbReference type="ARBA" id="ARBA00023082"/>
    </source>
</evidence>
<keyword evidence="5" id="KW-0804">Transcription</keyword>
<dbReference type="PANTHER" id="PTHR43133:SF8">
    <property type="entry name" value="RNA POLYMERASE SIGMA FACTOR HI_1459-RELATED"/>
    <property type="match status" value="1"/>
</dbReference>
<dbReference type="Gene3D" id="1.10.10.10">
    <property type="entry name" value="Winged helix-like DNA-binding domain superfamily/Winged helix DNA-binding domain"/>
    <property type="match status" value="1"/>
</dbReference>
<keyword evidence="9" id="KW-1185">Reference proteome</keyword>
<dbReference type="InterPro" id="IPR036388">
    <property type="entry name" value="WH-like_DNA-bd_sf"/>
</dbReference>
<proteinExistence type="inferred from homology"/>
<dbReference type="NCBIfam" id="TIGR02937">
    <property type="entry name" value="sigma70-ECF"/>
    <property type="match status" value="1"/>
</dbReference>
<gene>
    <name evidence="8" type="ORF">SOIL9_60680</name>
</gene>
<dbReference type="InterPro" id="IPR013249">
    <property type="entry name" value="RNA_pol_sigma70_r4_t2"/>
</dbReference>
<accession>A0A6P2CTD5</accession>
<dbReference type="InterPro" id="IPR039425">
    <property type="entry name" value="RNA_pol_sigma-70-like"/>
</dbReference>
<evidence type="ECO:0000313" key="9">
    <source>
        <dbReference type="Proteomes" id="UP000464178"/>
    </source>
</evidence>
<organism evidence="8 9">
    <name type="scientific">Gemmata massiliana</name>
    <dbReference type="NCBI Taxonomy" id="1210884"/>
    <lineage>
        <taxon>Bacteria</taxon>
        <taxon>Pseudomonadati</taxon>
        <taxon>Planctomycetota</taxon>
        <taxon>Planctomycetia</taxon>
        <taxon>Gemmatales</taxon>
        <taxon>Gemmataceae</taxon>
        <taxon>Gemmata</taxon>
    </lineage>
</organism>
<sequence length="190" mass="21290">MEPERYEELRDGLKRGCSEAWREFTAAVLGPVAVFFRAALRGEELVEDLTNETVRRLLEHADVLDRAFPELLAWVQRVARNLVLDGHQARARWRRAADVQRVRLLRAGHEPPPGVGEGTGDTIGRLWSALERLPEHYRLVLVLCYVQGHSHEEIAGALGMSVSAVNSRLFAARRALREALGTDPRAPEAS</sequence>
<evidence type="ECO:0000256" key="4">
    <source>
        <dbReference type="ARBA" id="ARBA00023125"/>
    </source>
</evidence>
<feature type="domain" description="RNA polymerase sigma factor 70 region 4 type 2" evidence="7">
    <location>
        <begin position="125"/>
        <end position="176"/>
    </location>
</feature>
<dbReference type="InterPro" id="IPR013324">
    <property type="entry name" value="RNA_pol_sigma_r3/r4-like"/>
</dbReference>
<feature type="domain" description="RNA polymerase sigma-70 region 2" evidence="6">
    <location>
        <begin position="40"/>
        <end position="91"/>
    </location>
</feature>
<dbReference type="KEGG" id="gms:SOIL9_60680"/>
<protein>
    <recommendedName>
        <fullName evidence="10">RNA polymerase sigma factor 70 region 4 type 2 domain-containing protein</fullName>
    </recommendedName>
</protein>
<evidence type="ECO:0000259" key="6">
    <source>
        <dbReference type="Pfam" id="PF04542"/>
    </source>
</evidence>
<comment type="similarity">
    <text evidence="1">Belongs to the sigma-70 factor family. ECF subfamily.</text>
</comment>
<evidence type="ECO:0000256" key="1">
    <source>
        <dbReference type="ARBA" id="ARBA00010641"/>
    </source>
</evidence>
<dbReference type="AlphaFoldDB" id="A0A6P2CTD5"/>
<dbReference type="CDD" id="cd06171">
    <property type="entry name" value="Sigma70_r4"/>
    <property type="match status" value="1"/>
</dbReference>
<dbReference type="Pfam" id="PF08281">
    <property type="entry name" value="Sigma70_r4_2"/>
    <property type="match status" value="1"/>
</dbReference>
<name>A0A6P2CTD5_9BACT</name>
<dbReference type="InterPro" id="IPR014284">
    <property type="entry name" value="RNA_pol_sigma-70_dom"/>
</dbReference>
<evidence type="ECO:0000313" key="8">
    <source>
        <dbReference type="EMBL" id="VTR91646.1"/>
    </source>
</evidence>
<dbReference type="GO" id="GO:0003677">
    <property type="term" value="F:DNA binding"/>
    <property type="evidence" value="ECO:0007669"/>
    <property type="project" value="UniProtKB-KW"/>
</dbReference>
<dbReference type="InterPro" id="IPR013325">
    <property type="entry name" value="RNA_pol_sigma_r2"/>
</dbReference>
<dbReference type="SUPFAM" id="SSF88946">
    <property type="entry name" value="Sigma2 domain of RNA polymerase sigma factors"/>
    <property type="match status" value="1"/>
</dbReference>
<dbReference type="InterPro" id="IPR007627">
    <property type="entry name" value="RNA_pol_sigma70_r2"/>
</dbReference>
<dbReference type="PANTHER" id="PTHR43133">
    <property type="entry name" value="RNA POLYMERASE ECF-TYPE SIGMA FACTO"/>
    <property type="match status" value="1"/>
</dbReference>
<dbReference type="SUPFAM" id="SSF88659">
    <property type="entry name" value="Sigma3 and sigma4 domains of RNA polymerase sigma factors"/>
    <property type="match status" value="1"/>
</dbReference>
<dbReference type="GO" id="GO:0006352">
    <property type="term" value="P:DNA-templated transcription initiation"/>
    <property type="evidence" value="ECO:0007669"/>
    <property type="project" value="InterPro"/>
</dbReference>
<keyword evidence="2" id="KW-0805">Transcription regulation</keyword>
<evidence type="ECO:0000259" key="7">
    <source>
        <dbReference type="Pfam" id="PF08281"/>
    </source>
</evidence>
<dbReference type="GO" id="GO:0016987">
    <property type="term" value="F:sigma factor activity"/>
    <property type="evidence" value="ECO:0007669"/>
    <property type="project" value="UniProtKB-KW"/>
</dbReference>
<reference evidence="8 9" key="1">
    <citation type="submission" date="2019-05" db="EMBL/GenBank/DDBJ databases">
        <authorList>
            <consortium name="Science for Life Laboratories"/>
        </authorList>
    </citation>
    <scope>NUCLEOTIDE SEQUENCE [LARGE SCALE GENOMIC DNA]</scope>
    <source>
        <strain evidence="8">Soil9</strain>
    </source>
</reference>
<dbReference type="EMBL" id="LR593886">
    <property type="protein sequence ID" value="VTR91646.1"/>
    <property type="molecule type" value="Genomic_DNA"/>
</dbReference>
<keyword evidence="3" id="KW-0731">Sigma factor</keyword>
<evidence type="ECO:0000256" key="5">
    <source>
        <dbReference type="ARBA" id="ARBA00023163"/>
    </source>
</evidence>
<dbReference type="RefSeq" id="WP_162666612.1">
    <property type="nucleotide sequence ID" value="NZ_LR593886.1"/>
</dbReference>
<dbReference type="Proteomes" id="UP000464178">
    <property type="component" value="Chromosome"/>
</dbReference>
<dbReference type="Pfam" id="PF04542">
    <property type="entry name" value="Sigma70_r2"/>
    <property type="match status" value="1"/>
</dbReference>